<gene>
    <name evidence="5" type="ORF">FRX48_08320</name>
</gene>
<name>A0A5M8PF74_9LECA</name>
<keyword evidence="2" id="KW-0963">Cytoplasm</keyword>
<dbReference type="AlphaFoldDB" id="A0A5M8PF74"/>
<accession>A0A5M8PF74</accession>
<dbReference type="PANTHER" id="PTHR22999">
    <property type="entry name" value="PX SERINE/THREONINE KINASE PXK"/>
    <property type="match status" value="1"/>
</dbReference>
<dbReference type="GO" id="GO:0035091">
    <property type="term" value="F:phosphatidylinositol binding"/>
    <property type="evidence" value="ECO:0007669"/>
    <property type="project" value="TreeGrafter"/>
</dbReference>
<dbReference type="InterPro" id="IPR003114">
    <property type="entry name" value="Phox_assoc"/>
</dbReference>
<comment type="subcellular location">
    <subcellularLocation>
        <location evidence="1">Cytoplasm</location>
    </subcellularLocation>
</comment>
<dbReference type="InterPro" id="IPR051837">
    <property type="entry name" value="SortingNexin/PXDomain-PKLike"/>
</dbReference>
<feature type="region of interest" description="Disordered" evidence="3">
    <location>
        <begin position="38"/>
        <end position="81"/>
    </location>
</feature>
<feature type="domain" description="PXA" evidence="4">
    <location>
        <begin position="117"/>
        <end position="305"/>
    </location>
</feature>
<sequence>MLGPSAESLSKSLVVVELWGSAGSALDDVLPTDGDTSIRLTSSTSTSLSAVAATTTPELSKSPPQSRQSSPSRRPAPTDTSDKATAALIRRVLCPRGHAGSAEPRPIDELLPPLTSSNETDLQLYAIIAIVVKDFVYTWYGKITPDQVFVEEVVRLFAHCTRALEGRLRGVDLEGLILDEIPELLESHLIAYRVSHHSLHPRPLTTDPRTLYHTLHPHPALSPVPDLGLPQTVTDQRNNEAAYRQLLVQGALAVLLPTEDLENACLRTLVADVIGEMILGNGVGGKACEGWLIWEGITHMVEKVKGRLEPKTSGGEVEVDSRSRLQKFGLLEEKSDQFKQRSQRRRRSTAAETFWRILQYGYLVYIALRFVVLGLLTASSHASRASGVAQSNMPPASEFSDTQAHRRPIISSRIFSLISCLLDVARRMPWLAGSLSLLQYEVVAGPGRVGDTDGMLDKFLRTLITTHILTPSLLPPVLLSLRTSLFPSNALAPARAVPSPSQQAAIRRACANSILSLLPPVVAQRYFNIKDEGVMEKEVEDLLDVFGDAYCNKHVVYGIAELVLVRLMPELAEKGVRELMEARLGEAWDS</sequence>
<dbReference type="EMBL" id="VXIT01000015">
    <property type="protein sequence ID" value="KAA6407969.1"/>
    <property type="molecule type" value="Genomic_DNA"/>
</dbReference>
<evidence type="ECO:0000256" key="2">
    <source>
        <dbReference type="ARBA" id="ARBA00022490"/>
    </source>
</evidence>
<reference evidence="5 6" key="1">
    <citation type="submission" date="2019-09" db="EMBL/GenBank/DDBJ databases">
        <title>The hologenome of the rock-dwelling lichen Lasallia pustulata.</title>
        <authorList>
            <person name="Greshake Tzovaras B."/>
            <person name="Segers F."/>
            <person name="Bicker A."/>
            <person name="Dal Grande F."/>
            <person name="Otte J."/>
            <person name="Hankeln T."/>
            <person name="Schmitt I."/>
            <person name="Ebersberger I."/>
        </authorList>
    </citation>
    <scope>NUCLEOTIDE SEQUENCE [LARGE SCALE GENOMIC DNA]</scope>
    <source>
        <strain evidence="5">A1-1</strain>
    </source>
</reference>
<evidence type="ECO:0000259" key="4">
    <source>
        <dbReference type="PROSITE" id="PS51207"/>
    </source>
</evidence>
<evidence type="ECO:0000313" key="5">
    <source>
        <dbReference type="EMBL" id="KAA6407969.1"/>
    </source>
</evidence>
<evidence type="ECO:0000313" key="6">
    <source>
        <dbReference type="Proteomes" id="UP000324767"/>
    </source>
</evidence>
<dbReference type="GO" id="GO:0045022">
    <property type="term" value="P:early endosome to late endosome transport"/>
    <property type="evidence" value="ECO:0007669"/>
    <property type="project" value="TreeGrafter"/>
</dbReference>
<dbReference type="GO" id="GO:0005770">
    <property type="term" value="C:late endosome"/>
    <property type="evidence" value="ECO:0007669"/>
    <property type="project" value="TreeGrafter"/>
</dbReference>
<dbReference type="Proteomes" id="UP000324767">
    <property type="component" value="Unassembled WGS sequence"/>
</dbReference>
<dbReference type="PROSITE" id="PS51207">
    <property type="entry name" value="PXA"/>
    <property type="match status" value="1"/>
</dbReference>
<dbReference type="SMART" id="SM00313">
    <property type="entry name" value="PXA"/>
    <property type="match status" value="1"/>
</dbReference>
<dbReference type="GO" id="GO:0005769">
    <property type="term" value="C:early endosome"/>
    <property type="evidence" value="ECO:0007669"/>
    <property type="project" value="TreeGrafter"/>
</dbReference>
<organism evidence="5 6">
    <name type="scientific">Lasallia pustulata</name>
    <dbReference type="NCBI Taxonomy" id="136370"/>
    <lineage>
        <taxon>Eukaryota</taxon>
        <taxon>Fungi</taxon>
        <taxon>Dikarya</taxon>
        <taxon>Ascomycota</taxon>
        <taxon>Pezizomycotina</taxon>
        <taxon>Lecanoromycetes</taxon>
        <taxon>OSLEUM clade</taxon>
        <taxon>Umbilicariomycetidae</taxon>
        <taxon>Umbilicariales</taxon>
        <taxon>Umbilicariaceae</taxon>
        <taxon>Lasallia</taxon>
    </lineage>
</organism>
<feature type="compositionally biased region" description="Low complexity" evidence="3">
    <location>
        <begin position="38"/>
        <end position="77"/>
    </location>
</feature>
<protein>
    <recommendedName>
        <fullName evidence="4">PXA domain-containing protein</fullName>
    </recommendedName>
</protein>
<evidence type="ECO:0000256" key="3">
    <source>
        <dbReference type="SAM" id="MobiDB-lite"/>
    </source>
</evidence>
<dbReference type="Pfam" id="PF02194">
    <property type="entry name" value="PXA"/>
    <property type="match status" value="1"/>
</dbReference>
<comment type="caution">
    <text evidence="5">The sequence shown here is derived from an EMBL/GenBank/DDBJ whole genome shotgun (WGS) entry which is preliminary data.</text>
</comment>
<evidence type="ECO:0000256" key="1">
    <source>
        <dbReference type="ARBA" id="ARBA00004496"/>
    </source>
</evidence>
<dbReference type="OrthoDB" id="5582218at2759"/>
<proteinExistence type="predicted"/>
<dbReference type="PANTHER" id="PTHR22999:SF23">
    <property type="entry name" value="SORTING NEXIN-16"/>
    <property type="match status" value="1"/>
</dbReference>